<dbReference type="VEuPathDB" id="VectorBase:HLOH_058857"/>
<dbReference type="OMA" id="PIDYLFM"/>
<name>A0A9J6G1B6_HAELO</name>
<dbReference type="PANTHER" id="PTHR11214">
    <property type="entry name" value="BETA-1,3-N-ACETYLGLUCOSAMINYLTRANSFERASE"/>
    <property type="match status" value="1"/>
</dbReference>
<dbReference type="OrthoDB" id="5512589at2759"/>
<dbReference type="Gene3D" id="3.90.550.50">
    <property type="match status" value="1"/>
</dbReference>
<proteinExistence type="inferred from homology"/>
<dbReference type="GO" id="GO:0016758">
    <property type="term" value="F:hexosyltransferase activity"/>
    <property type="evidence" value="ECO:0007669"/>
    <property type="project" value="InterPro"/>
</dbReference>
<evidence type="ECO:0000256" key="5">
    <source>
        <dbReference type="ARBA" id="ARBA00022692"/>
    </source>
</evidence>
<evidence type="ECO:0000256" key="4">
    <source>
        <dbReference type="ARBA" id="ARBA00022679"/>
    </source>
</evidence>
<dbReference type="Proteomes" id="UP000821853">
    <property type="component" value="Chromosome 2"/>
</dbReference>
<comment type="similarity">
    <text evidence="2 11">Belongs to the glycosyltransferase 31 family.</text>
</comment>
<keyword evidence="3 11" id="KW-0328">Glycosyltransferase</keyword>
<evidence type="ECO:0000313" key="12">
    <source>
        <dbReference type="EMBL" id="KAH9369218.1"/>
    </source>
</evidence>
<keyword evidence="5 11" id="KW-0812">Transmembrane</keyword>
<evidence type="ECO:0000256" key="7">
    <source>
        <dbReference type="ARBA" id="ARBA00022989"/>
    </source>
</evidence>
<dbReference type="GO" id="GO:0006493">
    <property type="term" value="P:protein O-linked glycosylation"/>
    <property type="evidence" value="ECO:0007669"/>
    <property type="project" value="TreeGrafter"/>
</dbReference>
<feature type="transmembrane region" description="Helical" evidence="11">
    <location>
        <begin position="117"/>
        <end position="143"/>
    </location>
</feature>
<keyword evidence="7 11" id="KW-1133">Transmembrane helix</keyword>
<keyword evidence="10" id="KW-0325">Glycoprotein</keyword>
<dbReference type="PANTHER" id="PTHR11214:SF334">
    <property type="entry name" value="HEXOSYLTRANSFERASE"/>
    <property type="match status" value="1"/>
</dbReference>
<gene>
    <name evidence="12" type="ORF">HPB48_016933</name>
</gene>
<evidence type="ECO:0000256" key="8">
    <source>
        <dbReference type="ARBA" id="ARBA00023034"/>
    </source>
</evidence>
<reference evidence="12 13" key="1">
    <citation type="journal article" date="2020" name="Cell">
        <title>Large-Scale Comparative Analyses of Tick Genomes Elucidate Their Genetic Diversity and Vector Capacities.</title>
        <authorList>
            <consortium name="Tick Genome and Microbiome Consortium (TIGMIC)"/>
            <person name="Jia N."/>
            <person name="Wang J."/>
            <person name="Shi W."/>
            <person name="Du L."/>
            <person name="Sun Y."/>
            <person name="Zhan W."/>
            <person name="Jiang J.F."/>
            <person name="Wang Q."/>
            <person name="Zhang B."/>
            <person name="Ji P."/>
            <person name="Bell-Sakyi L."/>
            <person name="Cui X.M."/>
            <person name="Yuan T.T."/>
            <person name="Jiang B.G."/>
            <person name="Yang W.F."/>
            <person name="Lam T.T."/>
            <person name="Chang Q.C."/>
            <person name="Ding S.J."/>
            <person name="Wang X.J."/>
            <person name="Zhu J.G."/>
            <person name="Ruan X.D."/>
            <person name="Zhao L."/>
            <person name="Wei J.T."/>
            <person name="Ye R.Z."/>
            <person name="Que T.C."/>
            <person name="Du C.H."/>
            <person name="Zhou Y.H."/>
            <person name="Cheng J.X."/>
            <person name="Dai P.F."/>
            <person name="Guo W.B."/>
            <person name="Han X.H."/>
            <person name="Huang E.J."/>
            <person name="Li L.F."/>
            <person name="Wei W."/>
            <person name="Gao Y.C."/>
            <person name="Liu J.Z."/>
            <person name="Shao H.Z."/>
            <person name="Wang X."/>
            <person name="Wang C.C."/>
            <person name="Yang T.C."/>
            <person name="Huo Q.B."/>
            <person name="Li W."/>
            <person name="Chen H.Y."/>
            <person name="Chen S.E."/>
            <person name="Zhou L.G."/>
            <person name="Ni X.B."/>
            <person name="Tian J.H."/>
            <person name="Sheng Y."/>
            <person name="Liu T."/>
            <person name="Pan Y.S."/>
            <person name="Xia L.Y."/>
            <person name="Li J."/>
            <person name="Zhao F."/>
            <person name="Cao W.C."/>
        </authorList>
    </citation>
    <scope>NUCLEOTIDE SEQUENCE [LARGE SCALE GENOMIC DNA]</scope>
    <source>
        <strain evidence="12">HaeL-2018</strain>
    </source>
</reference>
<sequence length="439" mass="50586">MGSRRDQVCGKQATLPFSGRPSTEKWQSALEFESQQYGDILQEDFQDSYRNLTHKTVMMLRWTTAQCPQARFVVKIDDDLLPNLGNFYRAMHGQTGGFCVFALRPSQCLQQCRHAKVVASTVLLTLVACIFFLGVVPLNYAIFTHTPLKWFPDPDIAKLSLPAERLHNKPYKYLLTPDGVCPKGAPIDYLFMVFSAPEYVEARNVCGNRLLFLFGRPSTEKWQSALEFESQQYGDILQEDFQDSYRNLTHKTVMMLRWTTAQCPQARFVVKIDDDCFPNLLNFYQAMLERPEEGVYGDVQHRVRPTRTPGHKWYISYDDLPRDVLPDFVSGGMYAIGGRVVDLLYRATGQVKFFHMEDIYLTGMCAERAGVARTHLVGTYNLKLSSLCEYKKSIYGHHVTPKELNDLWYAMKRIEYKCHQLLFGFYLCYCRTVTSAANR</sequence>
<evidence type="ECO:0000313" key="13">
    <source>
        <dbReference type="Proteomes" id="UP000821853"/>
    </source>
</evidence>
<accession>A0A9J6G1B6</accession>
<keyword evidence="8 11" id="KW-0333">Golgi apparatus</keyword>
<comment type="caution">
    <text evidence="12">The sequence shown here is derived from an EMBL/GenBank/DDBJ whole genome shotgun (WGS) entry which is preliminary data.</text>
</comment>
<dbReference type="InterPro" id="IPR002659">
    <property type="entry name" value="Glyco_trans_31"/>
</dbReference>
<dbReference type="AlphaFoldDB" id="A0A9J6G1B6"/>
<dbReference type="FunFam" id="3.90.550.50:FF:000001">
    <property type="entry name" value="Hexosyltransferase"/>
    <property type="match status" value="1"/>
</dbReference>
<dbReference type="EC" id="2.4.1.-" evidence="11"/>
<keyword evidence="9 11" id="KW-0472">Membrane</keyword>
<dbReference type="EMBL" id="JABSTR010000004">
    <property type="protein sequence ID" value="KAH9369218.1"/>
    <property type="molecule type" value="Genomic_DNA"/>
</dbReference>
<evidence type="ECO:0000256" key="10">
    <source>
        <dbReference type="ARBA" id="ARBA00023180"/>
    </source>
</evidence>
<keyword evidence="4" id="KW-0808">Transferase</keyword>
<evidence type="ECO:0000256" key="11">
    <source>
        <dbReference type="RuleBase" id="RU363063"/>
    </source>
</evidence>
<dbReference type="GO" id="GO:0000139">
    <property type="term" value="C:Golgi membrane"/>
    <property type="evidence" value="ECO:0007669"/>
    <property type="project" value="UniProtKB-SubCell"/>
</dbReference>
<dbReference type="Pfam" id="PF01762">
    <property type="entry name" value="Galactosyl_T"/>
    <property type="match status" value="2"/>
</dbReference>
<evidence type="ECO:0000256" key="1">
    <source>
        <dbReference type="ARBA" id="ARBA00004323"/>
    </source>
</evidence>
<evidence type="ECO:0000256" key="9">
    <source>
        <dbReference type="ARBA" id="ARBA00023136"/>
    </source>
</evidence>
<organism evidence="12 13">
    <name type="scientific">Haemaphysalis longicornis</name>
    <name type="common">Bush tick</name>
    <dbReference type="NCBI Taxonomy" id="44386"/>
    <lineage>
        <taxon>Eukaryota</taxon>
        <taxon>Metazoa</taxon>
        <taxon>Ecdysozoa</taxon>
        <taxon>Arthropoda</taxon>
        <taxon>Chelicerata</taxon>
        <taxon>Arachnida</taxon>
        <taxon>Acari</taxon>
        <taxon>Parasitiformes</taxon>
        <taxon>Ixodida</taxon>
        <taxon>Ixodoidea</taxon>
        <taxon>Ixodidae</taxon>
        <taxon>Haemaphysalinae</taxon>
        <taxon>Haemaphysalis</taxon>
    </lineage>
</organism>
<keyword evidence="6 11" id="KW-0735">Signal-anchor</keyword>
<keyword evidence="13" id="KW-1185">Reference proteome</keyword>
<comment type="subcellular location">
    <subcellularLocation>
        <location evidence="1 11">Golgi apparatus membrane</location>
        <topology evidence="1 11">Single-pass type II membrane protein</topology>
    </subcellularLocation>
</comment>
<evidence type="ECO:0000256" key="3">
    <source>
        <dbReference type="ARBA" id="ARBA00022676"/>
    </source>
</evidence>
<protein>
    <recommendedName>
        <fullName evidence="11">Hexosyltransferase</fullName>
        <ecNumber evidence="11">2.4.1.-</ecNumber>
    </recommendedName>
</protein>
<evidence type="ECO:0000256" key="2">
    <source>
        <dbReference type="ARBA" id="ARBA00008661"/>
    </source>
</evidence>
<evidence type="ECO:0000256" key="6">
    <source>
        <dbReference type="ARBA" id="ARBA00022968"/>
    </source>
</evidence>